<evidence type="ECO:0000313" key="6">
    <source>
        <dbReference type="Proteomes" id="UP000825729"/>
    </source>
</evidence>
<protein>
    <recommendedName>
        <fullName evidence="4">Peptidase A1 domain-containing protein</fullName>
    </recommendedName>
</protein>
<sequence>MAAERVFLLLFLAFLSDSAGATGSYGPVDMSSLLPSAECIPSEGLEISRPGRLTLVSGNGPDSPLPAEERLNSRQILVQDRARVKLLQSMIAARHRRSQPLDSSMVSSTPVNYGIPNFNTNNYIVKVGFGTPKRDMNLVFDTGSDLTWIRCLPCASGECSRQRDPVFDPSKSSSFRDIPCPSHDCSAFKSSLHEQSTACGAPSVCDYKFDYADNSTSRGSLGSDTVSLGTPTISISLFRFGCGHDTRGNFGTTSGLLGLGPGNASFVSQTAARLGKSFSYYLPSQDNCTGSLSFSPEVTADVKFTPLLDLDRRSFYFVDLKQIKLGDGILPVSFSGAGTLMDSGTVITRLPAAAYAALRSGFRKAMANFTSVAPEDDLLDTCYDFSGYDVLVAVPKVALVFGGDVRVDVVVSGILYGTEKSRLCLAFAANAHDADYVVIGNKVQRGYEVIYDVGNKRLGFKAIDRVS</sequence>
<dbReference type="PRINTS" id="PR00792">
    <property type="entry name" value="PEPSIN"/>
</dbReference>
<feature type="signal peptide" evidence="3">
    <location>
        <begin position="1"/>
        <end position="23"/>
    </location>
</feature>
<accession>A0AAV7EM00</accession>
<dbReference type="EMBL" id="JAINDJ010000004">
    <property type="protein sequence ID" value="KAG9448901.1"/>
    <property type="molecule type" value="Genomic_DNA"/>
</dbReference>
<name>A0AAV7EM00_ARIFI</name>
<reference evidence="5 6" key="1">
    <citation type="submission" date="2021-07" db="EMBL/GenBank/DDBJ databases">
        <title>The Aristolochia fimbriata genome: insights into angiosperm evolution, floral development and chemical biosynthesis.</title>
        <authorList>
            <person name="Jiao Y."/>
        </authorList>
    </citation>
    <scope>NUCLEOTIDE SEQUENCE [LARGE SCALE GENOMIC DNA]</scope>
    <source>
        <strain evidence="5">IBCAS-2021</strain>
        <tissue evidence="5">Leaf</tissue>
    </source>
</reference>
<dbReference type="SUPFAM" id="SSF50630">
    <property type="entry name" value="Acid proteases"/>
    <property type="match status" value="1"/>
</dbReference>
<dbReference type="GO" id="GO:0004190">
    <property type="term" value="F:aspartic-type endopeptidase activity"/>
    <property type="evidence" value="ECO:0007669"/>
    <property type="project" value="InterPro"/>
</dbReference>
<dbReference type="FunFam" id="2.40.70.10:FF:000031">
    <property type="entry name" value="Aspartyl protease AED1"/>
    <property type="match status" value="1"/>
</dbReference>
<keyword evidence="3" id="KW-0732">Signal</keyword>
<dbReference type="InterPro" id="IPR021109">
    <property type="entry name" value="Peptidase_aspartic_dom_sf"/>
</dbReference>
<dbReference type="PANTHER" id="PTHR13683">
    <property type="entry name" value="ASPARTYL PROTEASES"/>
    <property type="match status" value="1"/>
</dbReference>
<evidence type="ECO:0000256" key="3">
    <source>
        <dbReference type="SAM" id="SignalP"/>
    </source>
</evidence>
<dbReference type="PANTHER" id="PTHR13683:SF750">
    <property type="entry name" value="ASPARTYL PROTEASE AED1"/>
    <property type="match status" value="1"/>
</dbReference>
<proteinExistence type="inferred from homology"/>
<dbReference type="GO" id="GO:0006508">
    <property type="term" value="P:proteolysis"/>
    <property type="evidence" value="ECO:0007669"/>
    <property type="project" value="InterPro"/>
</dbReference>
<comment type="caution">
    <text evidence="5">The sequence shown here is derived from an EMBL/GenBank/DDBJ whole genome shotgun (WGS) entry which is preliminary data.</text>
</comment>
<evidence type="ECO:0000313" key="5">
    <source>
        <dbReference type="EMBL" id="KAG9448901.1"/>
    </source>
</evidence>
<feature type="chain" id="PRO_5043865818" description="Peptidase A1 domain-containing protein" evidence="3">
    <location>
        <begin position="24"/>
        <end position="467"/>
    </location>
</feature>
<evidence type="ECO:0000256" key="2">
    <source>
        <dbReference type="PIRSR" id="PIRSR601461-1"/>
    </source>
</evidence>
<dbReference type="InterPro" id="IPR032861">
    <property type="entry name" value="TAXi_N"/>
</dbReference>
<evidence type="ECO:0000256" key="1">
    <source>
        <dbReference type="ARBA" id="ARBA00007447"/>
    </source>
</evidence>
<dbReference type="InterPro" id="IPR001461">
    <property type="entry name" value="Aspartic_peptidase_A1"/>
</dbReference>
<gene>
    <name evidence="5" type="ORF">H6P81_008866</name>
</gene>
<dbReference type="Pfam" id="PF14541">
    <property type="entry name" value="TAXi_C"/>
    <property type="match status" value="1"/>
</dbReference>
<evidence type="ECO:0000259" key="4">
    <source>
        <dbReference type="PROSITE" id="PS51767"/>
    </source>
</evidence>
<keyword evidence="6" id="KW-1185">Reference proteome</keyword>
<dbReference type="InterPro" id="IPR032799">
    <property type="entry name" value="TAXi_C"/>
</dbReference>
<dbReference type="Pfam" id="PF14543">
    <property type="entry name" value="TAXi_N"/>
    <property type="match status" value="1"/>
</dbReference>
<dbReference type="InterPro" id="IPR033121">
    <property type="entry name" value="PEPTIDASE_A1"/>
</dbReference>
<organism evidence="5 6">
    <name type="scientific">Aristolochia fimbriata</name>
    <name type="common">White veined hardy Dutchman's pipe vine</name>
    <dbReference type="NCBI Taxonomy" id="158543"/>
    <lineage>
        <taxon>Eukaryota</taxon>
        <taxon>Viridiplantae</taxon>
        <taxon>Streptophyta</taxon>
        <taxon>Embryophyta</taxon>
        <taxon>Tracheophyta</taxon>
        <taxon>Spermatophyta</taxon>
        <taxon>Magnoliopsida</taxon>
        <taxon>Magnoliidae</taxon>
        <taxon>Piperales</taxon>
        <taxon>Aristolochiaceae</taxon>
        <taxon>Aristolochia</taxon>
    </lineage>
</organism>
<feature type="active site" evidence="2">
    <location>
        <position position="141"/>
    </location>
</feature>
<dbReference type="Proteomes" id="UP000825729">
    <property type="component" value="Unassembled WGS sequence"/>
</dbReference>
<dbReference type="AlphaFoldDB" id="A0AAV7EM00"/>
<comment type="similarity">
    <text evidence="1">Belongs to the peptidase A1 family.</text>
</comment>
<feature type="active site" evidence="2">
    <location>
        <position position="342"/>
    </location>
</feature>
<dbReference type="PROSITE" id="PS51767">
    <property type="entry name" value="PEPTIDASE_A1"/>
    <property type="match status" value="1"/>
</dbReference>
<feature type="domain" description="Peptidase A1" evidence="4">
    <location>
        <begin position="123"/>
        <end position="461"/>
    </location>
</feature>
<dbReference type="Gene3D" id="2.40.70.10">
    <property type="entry name" value="Acid Proteases"/>
    <property type="match status" value="2"/>
</dbReference>